<keyword evidence="2" id="KW-1185">Reference proteome</keyword>
<dbReference type="Proteomes" id="UP000673197">
    <property type="component" value="Unassembled WGS sequence"/>
</dbReference>
<dbReference type="EMBL" id="JAFFZW010000003">
    <property type="protein sequence ID" value="MBP0945879.1"/>
    <property type="molecule type" value="Genomic_DNA"/>
</dbReference>
<dbReference type="InterPro" id="IPR009241">
    <property type="entry name" value="HigB-like"/>
</dbReference>
<sequence>MSKKPPTLSVSFFCTEAGNEPVREWLAELPRDDRKAIGTDIKTVQFGWPIGMPVVRKMESDLWEVRTDLKNTIARVLFTLSGNTMVLLHGFIKKSDKTPASDLATTRRRKALLESNKS</sequence>
<comment type="caution">
    <text evidence="1">The sequence shown here is derived from an EMBL/GenBank/DDBJ whole genome shotgun (WGS) entry which is preliminary data.</text>
</comment>
<proteinExistence type="predicted"/>
<name>A0ABS4C5F0_9PSED</name>
<organism evidence="1 2">
    <name type="scientific">Pseudomonas alliivorans</name>
    <dbReference type="NCBI Taxonomy" id="2810613"/>
    <lineage>
        <taxon>Bacteria</taxon>
        <taxon>Pseudomonadati</taxon>
        <taxon>Pseudomonadota</taxon>
        <taxon>Gammaproteobacteria</taxon>
        <taxon>Pseudomonadales</taxon>
        <taxon>Pseudomonadaceae</taxon>
        <taxon>Pseudomonas</taxon>
    </lineage>
</organism>
<accession>A0ABS4C5F0</accession>
<dbReference type="RefSeq" id="WP_099228726.1">
    <property type="nucleotide sequence ID" value="NZ_JAFFZV010000003.1"/>
</dbReference>
<protein>
    <submittedName>
        <fullName evidence="1">Type II toxin-antitoxin system RelE/ParE family toxin</fullName>
    </submittedName>
</protein>
<reference evidence="1 2" key="1">
    <citation type="journal article" date="2022" name="Syst. Appl. Microbiol.">
        <title>Pseudomonas alliivorans sp. nov., a plant-pathogenic bacterium isolated from onion foliage in Georgia, USA.</title>
        <authorList>
            <person name="Zhao M."/>
            <person name="Tyson C."/>
            <person name="Chen H.C."/>
            <person name="Paudel S."/>
            <person name="Gitaitis R."/>
            <person name="Kvitko B."/>
            <person name="Dutta B."/>
        </authorList>
    </citation>
    <scope>NUCLEOTIDE SEQUENCE [LARGE SCALE GENOMIC DNA]</scope>
    <source>
        <strain evidence="1 2">20GA0068</strain>
    </source>
</reference>
<evidence type="ECO:0000313" key="2">
    <source>
        <dbReference type="Proteomes" id="UP000673197"/>
    </source>
</evidence>
<gene>
    <name evidence="1" type="ORF">JTJ32_11115</name>
</gene>
<dbReference type="Pfam" id="PF05973">
    <property type="entry name" value="Gp49"/>
    <property type="match status" value="1"/>
</dbReference>
<evidence type="ECO:0000313" key="1">
    <source>
        <dbReference type="EMBL" id="MBP0945879.1"/>
    </source>
</evidence>